<dbReference type="KEGG" id="geo:Geob_2305"/>
<organism evidence="2 3">
    <name type="scientific">Geotalea daltonii (strain DSM 22248 / JCM 15807 / FRC-32)</name>
    <name type="common">Geobacter daltonii</name>
    <dbReference type="NCBI Taxonomy" id="316067"/>
    <lineage>
        <taxon>Bacteria</taxon>
        <taxon>Pseudomonadati</taxon>
        <taxon>Thermodesulfobacteriota</taxon>
        <taxon>Desulfuromonadia</taxon>
        <taxon>Geobacterales</taxon>
        <taxon>Geobacteraceae</taxon>
        <taxon>Geotalea</taxon>
    </lineage>
</organism>
<protein>
    <recommendedName>
        <fullName evidence="4">Zinc ribbon domain-containing protein</fullName>
    </recommendedName>
</protein>
<reference evidence="2 3" key="1">
    <citation type="submission" date="2009-01" db="EMBL/GenBank/DDBJ databases">
        <title>Complete sequence of Geobacter sp. FRC-32.</title>
        <authorList>
            <consortium name="US DOE Joint Genome Institute"/>
            <person name="Lucas S."/>
            <person name="Copeland A."/>
            <person name="Lapidus A."/>
            <person name="Glavina del Rio T."/>
            <person name="Dalin E."/>
            <person name="Tice H."/>
            <person name="Bruce D."/>
            <person name="Goodwin L."/>
            <person name="Pitluck S."/>
            <person name="Saunders E."/>
            <person name="Brettin T."/>
            <person name="Detter J.C."/>
            <person name="Han C."/>
            <person name="Larimer F."/>
            <person name="Land M."/>
            <person name="Hauser L."/>
            <person name="Kyrpides N."/>
            <person name="Ovchinnikova G."/>
            <person name="Kostka J."/>
            <person name="Richardson P."/>
        </authorList>
    </citation>
    <scope>NUCLEOTIDE SEQUENCE [LARGE SCALE GENOMIC DNA]</scope>
    <source>
        <strain evidence="3">DSM 22248 / JCM 15807 / FRC-32</strain>
    </source>
</reference>
<evidence type="ECO:0008006" key="4">
    <source>
        <dbReference type="Google" id="ProtNLM"/>
    </source>
</evidence>
<evidence type="ECO:0000313" key="3">
    <source>
        <dbReference type="Proteomes" id="UP000007721"/>
    </source>
</evidence>
<evidence type="ECO:0000256" key="1">
    <source>
        <dbReference type="SAM" id="Phobius"/>
    </source>
</evidence>
<name>B9LZA6_GEODF</name>
<sequence>MSGYVKPEMIIFLIVVASGICGGWMAANRGRNFIGWCLICALLPVFLLVIYFSRPLCQVEGKFKLCPKCREYIRWNETVCRYCKQVQPPPPE</sequence>
<feature type="transmembrane region" description="Helical" evidence="1">
    <location>
        <begin position="9"/>
        <end position="27"/>
    </location>
</feature>
<dbReference type="EMBL" id="CP001390">
    <property type="protein sequence ID" value="ACM20659.1"/>
    <property type="molecule type" value="Genomic_DNA"/>
</dbReference>
<evidence type="ECO:0000313" key="2">
    <source>
        <dbReference type="EMBL" id="ACM20659.1"/>
    </source>
</evidence>
<dbReference type="Proteomes" id="UP000007721">
    <property type="component" value="Chromosome"/>
</dbReference>
<dbReference type="STRING" id="316067.Geob_2305"/>
<dbReference type="AlphaFoldDB" id="B9LZA6"/>
<keyword evidence="1" id="KW-0472">Membrane</keyword>
<gene>
    <name evidence="2" type="ordered locus">Geob_2305</name>
</gene>
<keyword evidence="1" id="KW-0812">Transmembrane</keyword>
<keyword evidence="3" id="KW-1185">Reference proteome</keyword>
<dbReference type="HOGENOM" id="CLU_2422749_0_0_7"/>
<keyword evidence="1" id="KW-1133">Transmembrane helix</keyword>
<feature type="transmembrane region" description="Helical" evidence="1">
    <location>
        <begin position="33"/>
        <end position="52"/>
    </location>
</feature>
<proteinExistence type="predicted"/>
<accession>B9LZA6</accession>